<evidence type="ECO:0000313" key="1">
    <source>
        <dbReference type="EMBL" id="MPN55316.1"/>
    </source>
</evidence>
<organism evidence="1">
    <name type="scientific">bioreactor metagenome</name>
    <dbReference type="NCBI Taxonomy" id="1076179"/>
    <lineage>
        <taxon>unclassified sequences</taxon>
        <taxon>metagenomes</taxon>
        <taxon>ecological metagenomes</taxon>
    </lineage>
</organism>
<sequence length="48" mass="5314">MGQRRAVGVVAAFITFNFDARKAILINGKACDLNFTQVSFYRNGCETV</sequence>
<comment type="caution">
    <text evidence="1">The sequence shown here is derived from an EMBL/GenBank/DDBJ whole genome shotgun (WGS) entry which is preliminary data.</text>
</comment>
<name>A0A645IVV9_9ZZZZ</name>
<dbReference type="EMBL" id="VSSQ01124408">
    <property type="protein sequence ID" value="MPN55316.1"/>
    <property type="molecule type" value="Genomic_DNA"/>
</dbReference>
<reference evidence="1" key="1">
    <citation type="submission" date="2019-08" db="EMBL/GenBank/DDBJ databases">
        <authorList>
            <person name="Kucharzyk K."/>
            <person name="Murdoch R.W."/>
            <person name="Higgins S."/>
            <person name="Loffler F."/>
        </authorList>
    </citation>
    <scope>NUCLEOTIDE SEQUENCE</scope>
</reference>
<gene>
    <name evidence="1" type="ORF">SDC9_202998</name>
</gene>
<dbReference type="AlphaFoldDB" id="A0A645IVV9"/>
<protein>
    <submittedName>
        <fullName evidence="1">Uncharacterized protein</fullName>
    </submittedName>
</protein>
<proteinExistence type="predicted"/>
<accession>A0A645IVV9</accession>